<reference evidence="3" key="1">
    <citation type="submission" date="2022-06" db="EMBL/GenBank/DDBJ databases">
        <title>Isolation of gut microbiota from human fecal samples.</title>
        <authorList>
            <person name="Pamer E.G."/>
            <person name="Barat B."/>
            <person name="Waligurski E."/>
            <person name="Medina S."/>
            <person name="Paddock L."/>
            <person name="Mostad J."/>
        </authorList>
    </citation>
    <scope>NUCLEOTIDE SEQUENCE</scope>
    <source>
        <strain evidence="3">DFI.9.91</strain>
    </source>
</reference>
<dbReference type="Gene3D" id="1.25.40.10">
    <property type="entry name" value="Tetratricopeptide repeat domain"/>
    <property type="match status" value="1"/>
</dbReference>
<evidence type="ECO:0000256" key="1">
    <source>
        <dbReference type="PROSITE-ProRule" id="PRU00339"/>
    </source>
</evidence>
<dbReference type="RefSeq" id="WP_256304773.1">
    <property type="nucleotide sequence ID" value="NZ_JANFYS010000040.1"/>
</dbReference>
<dbReference type="SUPFAM" id="SSF53448">
    <property type="entry name" value="Nucleotide-diphospho-sugar transferases"/>
    <property type="match status" value="1"/>
</dbReference>
<evidence type="ECO:0000259" key="2">
    <source>
        <dbReference type="Pfam" id="PF00535"/>
    </source>
</evidence>
<protein>
    <submittedName>
        <fullName evidence="3">Glycosyl transferase family 2</fullName>
    </submittedName>
</protein>
<sequence>MGNYSVCVYAICKDEESFVDRWMDSMSEADRVVVLDTGSSDATVEKLRNRGAEVTVEVISPWRFDTARNRSLELVPEDADICVCTDLDEVFQPGWRERLEEAWTPGAGQATYRYTWSFNPDGSEGVVFWYEKIHVRHGYRWVHPVHEVLVWVGEGAPGPMVTAEGVQLDHHPDPSKSRGQYLPLLELSVAEDPEDDRNVHYLGREYLYHGRWEDCISTLQRHLAMPTAVWRDERAASMRYMAKAYLQLGEPGQARGWYLRAVAEAPHLREPYIDLALLLYEQEAWDGVLYFTGCALSITHRPRTYICEAAPWGSLPYDLRAVAFYHTGRFSQALEAAQAALALEPENERLRGNVDLLNRMIPSDQT</sequence>
<dbReference type="EMBL" id="JANFYS010000040">
    <property type="protein sequence ID" value="MCQ4771666.1"/>
    <property type="molecule type" value="Genomic_DNA"/>
</dbReference>
<dbReference type="Gene3D" id="3.90.550.10">
    <property type="entry name" value="Spore Coat Polysaccharide Biosynthesis Protein SpsA, Chain A"/>
    <property type="match status" value="1"/>
</dbReference>
<accession>A0AAW5JNK2</accession>
<dbReference type="InterPro" id="IPR011990">
    <property type="entry name" value="TPR-like_helical_dom_sf"/>
</dbReference>
<dbReference type="SMART" id="SM00028">
    <property type="entry name" value="TPR"/>
    <property type="match status" value="2"/>
</dbReference>
<dbReference type="InterPro" id="IPR029044">
    <property type="entry name" value="Nucleotide-diphossugar_trans"/>
</dbReference>
<evidence type="ECO:0000313" key="4">
    <source>
        <dbReference type="Proteomes" id="UP001204562"/>
    </source>
</evidence>
<feature type="domain" description="Glycosyltransferase 2-like" evidence="2">
    <location>
        <begin position="11"/>
        <end position="107"/>
    </location>
</feature>
<gene>
    <name evidence="3" type="ORF">NE579_14565</name>
</gene>
<proteinExistence type="predicted"/>
<organism evidence="3 4">
    <name type="scientific">Intestinimonas massiliensis</name>
    <name type="common">ex Afouda et al. 2020</name>
    <dbReference type="NCBI Taxonomy" id="1673721"/>
    <lineage>
        <taxon>Bacteria</taxon>
        <taxon>Bacillati</taxon>
        <taxon>Bacillota</taxon>
        <taxon>Clostridia</taxon>
        <taxon>Eubacteriales</taxon>
        <taxon>Intestinimonas</taxon>
    </lineage>
</organism>
<dbReference type="GO" id="GO:0016740">
    <property type="term" value="F:transferase activity"/>
    <property type="evidence" value="ECO:0007669"/>
    <property type="project" value="UniProtKB-KW"/>
</dbReference>
<dbReference type="SUPFAM" id="SSF48452">
    <property type="entry name" value="TPR-like"/>
    <property type="match status" value="1"/>
</dbReference>
<dbReference type="InterPro" id="IPR001173">
    <property type="entry name" value="Glyco_trans_2-like"/>
</dbReference>
<dbReference type="AlphaFoldDB" id="A0AAW5JNK2"/>
<dbReference type="InterPro" id="IPR019734">
    <property type="entry name" value="TPR_rpt"/>
</dbReference>
<feature type="repeat" description="TPR" evidence="1">
    <location>
        <begin position="314"/>
        <end position="347"/>
    </location>
</feature>
<dbReference type="PROSITE" id="PS50005">
    <property type="entry name" value="TPR"/>
    <property type="match status" value="1"/>
</dbReference>
<keyword evidence="1" id="KW-0802">TPR repeat</keyword>
<comment type="caution">
    <text evidence="3">The sequence shown here is derived from an EMBL/GenBank/DDBJ whole genome shotgun (WGS) entry which is preliminary data.</text>
</comment>
<keyword evidence="3" id="KW-0808">Transferase</keyword>
<evidence type="ECO:0000313" key="3">
    <source>
        <dbReference type="EMBL" id="MCQ4771666.1"/>
    </source>
</evidence>
<dbReference type="Proteomes" id="UP001204562">
    <property type="component" value="Unassembled WGS sequence"/>
</dbReference>
<name>A0AAW5JNK2_9FIRM</name>
<dbReference type="Pfam" id="PF00535">
    <property type="entry name" value="Glycos_transf_2"/>
    <property type="match status" value="1"/>
</dbReference>